<keyword evidence="2" id="KW-1185">Reference proteome</keyword>
<gene>
    <name evidence="1" type="ORF">ACFOEJ_01290</name>
</gene>
<dbReference type="Proteomes" id="UP001595625">
    <property type="component" value="Unassembled WGS sequence"/>
</dbReference>
<dbReference type="PANTHER" id="PTHR38075:SF1">
    <property type="entry name" value="DUF4139 DOMAIN-CONTAINING PROTEIN"/>
    <property type="match status" value="1"/>
</dbReference>
<comment type="caution">
    <text evidence="1">The sequence shown here is derived from an EMBL/GenBank/DDBJ whole genome shotgun (WGS) entry which is preliminary data.</text>
</comment>
<sequence>MELQSGKASRKSVELTIYNDFTAVREVRGLHADSEIDCLAIKGLPAGIEAESFFIKGAAVLEQDYQDGIMDKNRLLKKYVGGLVTIRNAEAGSEIKVRLLKAEPDFIGEIMETGEILINPAGDLILPASAEVVPSESAFFCRVEPLQGDAEIELYYFVSGLSWEANYIAELEGDELLLNGWITIRNYIGADFDNCRIKAVAGIFNRVEAASPLQEIGRHSAKNFSHELKPASFSEGIVYSLDGIFSLEESVLKQVKFLRGQRAGFQKIYRIENRNMNASVQLQFISAVGGEAHMPLPAGTIKVYRRSNEEELEFIGEDRISHTAAKRKISVMLGEAFDLTNESFEKSRNLTGGFEYVTFIYKIKNTKTENVAVLVEHVISDPIWEMESSTHDYEVKNAHTLEFHVRMGADRTVELEFTYKVKGEKEKNSGF</sequence>
<organism evidence="1 2">
    <name type="scientific">Planomicrobium okeanokoites</name>
    <name type="common">Planococcus okeanokoites</name>
    <name type="synonym">Flavobacterium okeanokoites</name>
    <dbReference type="NCBI Taxonomy" id="244"/>
    <lineage>
        <taxon>Bacteria</taxon>
        <taxon>Bacillati</taxon>
        <taxon>Bacillota</taxon>
        <taxon>Bacilli</taxon>
        <taxon>Bacillales</taxon>
        <taxon>Caryophanaceae</taxon>
        <taxon>Planomicrobium</taxon>
    </lineage>
</organism>
<protein>
    <submittedName>
        <fullName evidence="1">DUF4139 domain-containing protein</fullName>
    </submittedName>
</protein>
<dbReference type="PANTHER" id="PTHR38075">
    <property type="entry name" value="DUF4139 DOMAIN-CONTAINING PROTEIN"/>
    <property type="match status" value="1"/>
</dbReference>
<accession>A0ABV7KK29</accession>
<evidence type="ECO:0000313" key="2">
    <source>
        <dbReference type="Proteomes" id="UP001595625"/>
    </source>
</evidence>
<name>A0ABV7KK29_PLAOK</name>
<dbReference type="EMBL" id="JBHRUJ010000001">
    <property type="protein sequence ID" value="MFC3209708.1"/>
    <property type="molecule type" value="Genomic_DNA"/>
</dbReference>
<reference evidence="2" key="1">
    <citation type="journal article" date="2019" name="Int. J. Syst. Evol. Microbiol.">
        <title>The Global Catalogue of Microorganisms (GCM) 10K type strain sequencing project: providing services to taxonomists for standard genome sequencing and annotation.</title>
        <authorList>
            <consortium name="The Broad Institute Genomics Platform"/>
            <consortium name="The Broad Institute Genome Sequencing Center for Infectious Disease"/>
            <person name="Wu L."/>
            <person name="Ma J."/>
        </authorList>
    </citation>
    <scope>NUCLEOTIDE SEQUENCE [LARGE SCALE GENOMIC DNA]</scope>
    <source>
        <strain evidence="2">CCM 320</strain>
    </source>
</reference>
<evidence type="ECO:0000313" key="1">
    <source>
        <dbReference type="EMBL" id="MFC3209708.1"/>
    </source>
</evidence>
<proteinExistence type="predicted"/>
<dbReference type="RefSeq" id="WP_117313534.1">
    <property type="nucleotide sequence ID" value="NZ_JBHRUJ010000001.1"/>
</dbReference>